<dbReference type="EMBL" id="CABVJF010000039">
    <property type="protein sequence ID" value="VVQ26005.1"/>
    <property type="molecule type" value="Genomic_DNA"/>
</dbReference>
<feature type="transmembrane region" description="Helical" evidence="6">
    <location>
        <begin position="130"/>
        <end position="148"/>
    </location>
</feature>
<feature type="transmembrane region" description="Helical" evidence="6">
    <location>
        <begin position="431"/>
        <end position="448"/>
    </location>
</feature>
<evidence type="ECO:0000256" key="2">
    <source>
        <dbReference type="ARBA" id="ARBA00022475"/>
    </source>
</evidence>
<feature type="transmembrane region" description="Helical" evidence="6">
    <location>
        <begin position="349"/>
        <end position="367"/>
    </location>
</feature>
<dbReference type="RefSeq" id="WP_150788177.1">
    <property type="nucleotide sequence ID" value="NZ_CABVJF010000039.1"/>
</dbReference>
<keyword evidence="3 6" id="KW-0812">Transmembrane</keyword>
<dbReference type="InterPro" id="IPR050833">
    <property type="entry name" value="Poly_Biosynth_Transport"/>
</dbReference>
<dbReference type="AlphaFoldDB" id="A0A5E7VUB0"/>
<gene>
    <name evidence="7" type="primary">wzxE</name>
    <name evidence="7" type="ORF">PS928_06308</name>
</gene>
<feature type="transmembrane region" description="Helical" evidence="6">
    <location>
        <begin position="225"/>
        <end position="247"/>
    </location>
</feature>
<feature type="transmembrane region" description="Helical" evidence="6">
    <location>
        <begin position="259"/>
        <end position="280"/>
    </location>
</feature>
<evidence type="ECO:0000256" key="5">
    <source>
        <dbReference type="ARBA" id="ARBA00023136"/>
    </source>
</evidence>
<feature type="transmembrane region" description="Helical" evidence="6">
    <location>
        <begin position="91"/>
        <end position="110"/>
    </location>
</feature>
<dbReference type="GO" id="GO:0005886">
    <property type="term" value="C:plasma membrane"/>
    <property type="evidence" value="ECO:0007669"/>
    <property type="project" value="UniProtKB-SubCell"/>
</dbReference>
<keyword evidence="2" id="KW-1003">Cell membrane</keyword>
<dbReference type="Pfam" id="PF01943">
    <property type="entry name" value="Polysacc_synt"/>
    <property type="match status" value="1"/>
</dbReference>
<feature type="transmembrane region" description="Helical" evidence="6">
    <location>
        <begin position="402"/>
        <end position="419"/>
    </location>
</feature>
<keyword evidence="5 6" id="KW-0472">Membrane</keyword>
<proteinExistence type="predicted"/>
<dbReference type="GO" id="GO:0009246">
    <property type="term" value="P:enterobacterial common antigen biosynthetic process"/>
    <property type="evidence" value="ECO:0007669"/>
    <property type="project" value="InterPro"/>
</dbReference>
<name>A0A5E7VUB0_PSEFL</name>
<feature type="transmembrane region" description="Helical" evidence="6">
    <location>
        <begin position="160"/>
        <end position="178"/>
    </location>
</feature>
<evidence type="ECO:0000313" key="7">
    <source>
        <dbReference type="EMBL" id="VVQ26005.1"/>
    </source>
</evidence>
<reference evidence="7 8" key="1">
    <citation type="submission" date="2019-09" db="EMBL/GenBank/DDBJ databases">
        <authorList>
            <person name="Chandra G."/>
            <person name="Truman W A."/>
        </authorList>
    </citation>
    <scope>NUCLEOTIDE SEQUENCE [LARGE SCALE GENOMIC DNA]</scope>
    <source>
        <strain evidence="7">PS928</strain>
    </source>
</reference>
<dbReference type="InterPro" id="IPR044550">
    <property type="entry name" value="WzxE"/>
</dbReference>
<feature type="transmembrane region" description="Helical" evidence="6">
    <location>
        <begin position="454"/>
        <end position="473"/>
    </location>
</feature>
<dbReference type="PANTHER" id="PTHR30250:SF11">
    <property type="entry name" value="O-ANTIGEN TRANSPORTER-RELATED"/>
    <property type="match status" value="1"/>
</dbReference>
<dbReference type="Proteomes" id="UP000381378">
    <property type="component" value="Unassembled WGS sequence"/>
</dbReference>
<evidence type="ECO:0000256" key="3">
    <source>
        <dbReference type="ARBA" id="ARBA00022692"/>
    </source>
</evidence>
<feature type="transmembrane region" description="Helical" evidence="6">
    <location>
        <begin position="379"/>
        <end position="396"/>
    </location>
</feature>
<evidence type="ECO:0000313" key="8">
    <source>
        <dbReference type="Proteomes" id="UP000381378"/>
    </source>
</evidence>
<feature type="transmembrane region" description="Helical" evidence="6">
    <location>
        <begin position="21"/>
        <end position="40"/>
    </location>
</feature>
<keyword evidence="4 6" id="KW-1133">Transmembrane helix</keyword>
<evidence type="ECO:0000256" key="1">
    <source>
        <dbReference type="ARBA" id="ARBA00004651"/>
    </source>
</evidence>
<comment type="subcellular location">
    <subcellularLocation>
        <location evidence="1">Cell membrane</location>
        <topology evidence="1">Multi-pass membrane protein</topology>
    </subcellularLocation>
</comment>
<sequence>MSKKKSYREILHSSSVIGGASVINILIGLLRMKIIAVLLGPVGVGFIGLLQSLMATAATISALGFGTVGTRQIAEAAGREDLQGIAAARRALFWGTMLLAIAGGALFWALRDLVAIYVLNDPSQSDLVGWLAIGVMLTVASGSQGALLRGLRRVADIARISVYSALLSAILGIAAVLAWGERGILVIVLIVPLASFVLGHLYVAKLDPIAGPATPLNVLTAQWKTMARIGAAFMITGAIVTIGHLVVRTMIQREMGTDAVGHFQAAWTIAMTYIGFVLGAMGTDYYPRLTAVIHDHSAANQLANDQTEVALLLAGPVLLAMLGLAPWIIQLLYSSEFVEAGAILRWQVLGDALKIASWPLGFITLAAGASRTYMLTESIAITTFVTLTWIGLPLLGVEATGVAFLGMYAIYLPLVYWLAWRRTGFTWQRNVVRHLAILGSLTVIIFVISIQSELLGAVLGLATSMIVGLYGLARLGHIAELGGSIGKLASVSRQLMMKFGIYRE</sequence>
<dbReference type="PANTHER" id="PTHR30250">
    <property type="entry name" value="PST FAMILY PREDICTED COLANIC ACID TRANSPORTER"/>
    <property type="match status" value="1"/>
</dbReference>
<evidence type="ECO:0000256" key="4">
    <source>
        <dbReference type="ARBA" id="ARBA00022989"/>
    </source>
</evidence>
<organism evidence="7 8">
    <name type="scientific">Pseudomonas fluorescens</name>
    <dbReference type="NCBI Taxonomy" id="294"/>
    <lineage>
        <taxon>Bacteria</taxon>
        <taxon>Pseudomonadati</taxon>
        <taxon>Pseudomonadota</taxon>
        <taxon>Gammaproteobacteria</taxon>
        <taxon>Pseudomonadales</taxon>
        <taxon>Pseudomonadaceae</taxon>
        <taxon>Pseudomonas</taxon>
    </lineage>
</organism>
<dbReference type="CDD" id="cd13125">
    <property type="entry name" value="MATE_like_10"/>
    <property type="match status" value="1"/>
</dbReference>
<evidence type="ECO:0000256" key="6">
    <source>
        <dbReference type="SAM" id="Phobius"/>
    </source>
</evidence>
<dbReference type="OrthoDB" id="9769862at2"/>
<accession>A0A5E7VUB0</accession>
<feature type="transmembrane region" description="Helical" evidence="6">
    <location>
        <begin position="46"/>
        <end position="70"/>
    </location>
</feature>
<dbReference type="InterPro" id="IPR002797">
    <property type="entry name" value="Polysacc_synth"/>
</dbReference>
<protein>
    <submittedName>
        <fullName evidence="7">Lipid III flippase</fullName>
    </submittedName>
</protein>
<feature type="transmembrane region" description="Helical" evidence="6">
    <location>
        <begin position="309"/>
        <end position="329"/>
    </location>
</feature>
<feature type="transmembrane region" description="Helical" evidence="6">
    <location>
        <begin position="184"/>
        <end position="204"/>
    </location>
</feature>